<evidence type="ECO:0000313" key="6">
    <source>
        <dbReference type="Proteomes" id="UP000000673"/>
    </source>
</evidence>
<dbReference type="Gene3D" id="1.10.287.110">
    <property type="entry name" value="DnaJ domain"/>
    <property type="match status" value="1"/>
</dbReference>
<dbReference type="Proteomes" id="UP000000673">
    <property type="component" value="Unassembled WGS sequence"/>
</dbReference>
<dbReference type="PRINTS" id="PR00625">
    <property type="entry name" value="JDOMAIN"/>
</dbReference>
<dbReference type="CDD" id="cd06257">
    <property type="entry name" value="DnaJ"/>
    <property type="match status" value="1"/>
</dbReference>
<dbReference type="GO" id="GO:0008146">
    <property type="term" value="F:sulfotransferase activity"/>
    <property type="evidence" value="ECO:0007669"/>
    <property type="project" value="InterPro"/>
</dbReference>
<reference evidence="4" key="3">
    <citation type="journal article" date="2013" name="Nucleic Acids Res.">
        <title>The genome of Anopheles darlingi, the main neotropical malaria vector.</title>
        <authorList>
            <person name="Marinotti O."/>
            <person name="Cerqueira G.C."/>
            <person name="de Almeida L.G."/>
            <person name="Ferro M.I."/>
            <person name="Loreto E.L."/>
            <person name="Zaha A."/>
            <person name="Teixeira S.M."/>
            <person name="Wespiser A.R."/>
            <person name="Almeida E Silva A."/>
            <person name="Schlindwein A.D."/>
            <person name="Pacheco A.C."/>
            <person name="Silva A.L."/>
            <person name="Graveley B.R."/>
            <person name="Walenz B.P."/>
            <person name="Lima Bde A."/>
            <person name="Ribeiro C.A."/>
            <person name="Nunes-Silva C.G."/>
            <person name="de Carvalho C.R."/>
            <person name="Soares C.M."/>
            <person name="de Menezes C.B."/>
            <person name="Matiolli C."/>
            <person name="Caffrey D."/>
            <person name="Araujo D.A."/>
            <person name="de Oliveira D.M."/>
            <person name="Golenbock D."/>
            <person name="Grisard E.C."/>
            <person name="Fantinatti-Garboggini F."/>
            <person name="de Carvalho F.M."/>
            <person name="Barcellos F.G."/>
            <person name="Prosdocimi F."/>
            <person name="May G."/>
            <person name="Azevedo Junior G.M."/>
            <person name="Guimaraes G.M."/>
            <person name="Goldman G.H."/>
            <person name="Padilha I.Q."/>
            <person name="Batista Jda S."/>
            <person name="Ferro J.A."/>
            <person name="Ribeiro J.M."/>
            <person name="Fietto J.L."/>
            <person name="Dabbas K.M."/>
            <person name="Cerdeira L."/>
            <person name="Agnez-Lima L.F."/>
            <person name="Brocchi M."/>
            <person name="de Carvalho M.O."/>
            <person name="Teixeira Mde M."/>
            <person name="Diniz Maia Mde M."/>
            <person name="Goldman M.H."/>
            <person name="Cruz Schneider M.P."/>
            <person name="Felipe M.S."/>
            <person name="Hungria M."/>
            <person name="Nicolas M.F."/>
            <person name="Pereira M."/>
            <person name="Montes M.A."/>
            <person name="Cantao M.E."/>
            <person name="Vincentz M."/>
            <person name="Rafael M.S."/>
            <person name="Silverman N."/>
            <person name="Stoco P.H."/>
            <person name="Souza R.C."/>
            <person name="Vicentini R."/>
            <person name="Gazzinelli R.T."/>
            <person name="Neves Rde O."/>
            <person name="Silva R."/>
            <person name="Astolfi-Filho S."/>
            <person name="Maciel T.E."/>
            <person name="Urmenyi T.P."/>
            <person name="Tadei W.P."/>
            <person name="Camargo E.P."/>
            <person name="de Vasconcelos A.T."/>
        </authorList>
    </citation>
    <scope>NUCLEOTIDE SEQUENCE</scope>
</reference>
<dbReference type="Gene3D" id="3.40.50.300">
    <property type="entry name" value="P-loop containing nucleotide triphosphate hydrolases"/>
    <property type="match status" value="1"/>
</dbReference>
<dbReference type="SUPFAM" id="SSF52540">
    <property type="entry name" value="P-loop containing nucleoside triphosphate hydrolases"/>
    <property type="match status" value="1"/>
</dbReference>
<organism evidence="4">
    <name type="scientific">Anopheles darlingi</name>
    <name type="common">Mosquito</name>
    <dbReference type="NCBI Taxonomy" id="43151"/>
    <lineage>
        <taxon>Eukaryota</taxon>
        <taxon>Metazoa</taxon>
        <taxon>Ecdysozoa</taxon>
        <taxon>Arthropoda</taxon>
        <taxon>Hexapoda</taxon>
        <taxon>Insecta</taxon>
        <taxon>Pterygota</taxon>
        <taxon>Neoptera</taxon>
        <taxon>Endopterygota</taxon>
        <taxon>Diptera</taxon>
        <taxon>Nematocera</taxon>
        <taxon>Culicoidea</taxon>
        <taxon>Culicidae</taxon>
        <taxon>Anophelinae</taxon>
        <taxon>Anopheles</taxon>
    </lineage>
</organism>
<evidence type="ECO:0000256" key="2">
    <source>
        <dbReference type="ARBA" id="ARBA00022679"/>
    </source>
</evidence>
<protein>
    <recommendedName>
        <fullName evidence="3">J domain-containing protein</fullName>
    </recommendedName>
</protein>
<feature type="domain" description="J" evidence="3">
    <location>
        <begin position="187"/>
        <end position="249"/>
    </location>
</feature>
<dbReference type="EnsemblMetazoa" id="ADAC004535-RA">
    <property type="protein sequence ID" value="ADAC004535-PA"/>
    <property type="gene ID" value="ADAC004535"/>
</dbReference>
<dbReference type="PANTHER" id="PTHR11783">
    <property type="entry name" value="SULFOTRANSFERASE SULT"/>
    <property type="match status" value="1"/>
</dbReference>
<dbReference type="HOGENOM" id="CLU_441613_0_0_1"/>
<reference evidence="5" key="4">
    <citation type="submission" date="2015-06" db="UniProtKB">
        <authorList>
            <consortium name="EnsemblMetazoa"/>
        </authorList>
    </citation>
    <scope>IDENTIFICATION</scope>
</reference>
<evidence type="ECO:0000313" key="5">
    <source>
        <dbReference type="EnsemblMetazoa" id="ADAC004535-PA"/>
    </source>
</evidence>
<dbReference type="PROSITE" id="PS50076">
    <property type="entry name" value="DNAJ_2"/>
    <property type="match status" value="1"/>
</dbReference>
<keyword evidence="6" id="KW-1185">Reference proteome</keyword>
<dbReference type="Pfam" id="PF00685">
    <property type="entry name" value="Sulfotransfer_1"/>
    <property type="match status" value="1"/>
</dbReference>
<dbReference type="Pfam" id="PF00557">
    <property type="entry name" value="Peptidase_M24"/>
    <property type="match status" value="1"/>
</dbReference>
<dbReference type="eggNOG" id="KOG1584">
    <property type="taxonomic scope" value="Eukaryota"/>
</dbReference>
<reference evidence="4" key="2">
    <citation type="submission" date="2010-05" db="EMBL/GenBank/DDBJ databases">
        <authorList>
            <person name="Almeida L.G."/>
            <person name="Nicolas M.F."/>
            <person name="Souza R.C."/>
            <person name="Vasconcelos A.T.R."/>
        </authorList>
    </citation>
    <scope>NUCLEOTIDE SEQUENCE</scope>
</reference>
<dbReference type="SUPFAM" id="SSF46565">
    <property type="entry name" value="Chaperone J-domain"/>
    <property type="match status" value="1"/>
</dbReference>
<dbReference type="SUPFAM" id="SSF55920">
    <property type="entry name" value="Creatinase/aminopeptidase"/>
    <property type="match status" value="1"/>
</dbReference>
<dbReference type="eggNOG" id="KOG0712">
    <property type="taxonomic scope" value="Eukaryota"/>
</dbReference>
<dbReference type="VEuPathDB" id="VectorBase:ADAC004535"/>
<dbReference type="InterPro" id="IPR027417">
    <property type="entry name" value="P-loop_NTPase"/>
</dbReference>
<evidence type="ECO:0000313" key="4">
    <source>
        <dbReference type="EMBL" id="ETN63743.1"/>
    </source>
</evidence>
<name>W5JKA3_ANODA</name>
<dbReference type="InterPro" id="IPR000994">
    <property type="entry name" value="Pept_M24"/>
</dbReference>
<dbReference type="SMART" id="SM00271">
    <property type="entry name" value="DnaJ"/>
    <property type="match status" value="1"/>
</dbReference>
<evidence type="ECO:0000259" key="3">
    <source>
        <dbReference type="PROSITE" id="PS50076"/>
    </source>
</evidence>
<dbReference type="EMBL" id="ADMH02001203">
    <property type="protein sequence ID" value="ETN63743.1"/>
    <property type="molecule type" value="Genomic_DNA"/>
</dbReference>
<dbReference type="AlphaFoldDB" id="W5JKA3"/>
<comment type="similarity">
    <text evidence="1">Belongs to the sulfotransferase 1 family.</text>
</comment>
<dbReference type="InterPro" id="IPR001623">
    <property type="entry name" value="DnaJ_domain"/>
</dbReference>
<dbReference type="eggNOG" id="KOG2414">
    <property type="taxonomic scope" value="Eukaryota"/>
</dbReference>
<keyword evidence="2" id="KW-0808">Transferase</keyword>
<evidence type="ECO:0000256" key="1">
    <source>
        <dbReference type="ARBA" id="ARBA00005771"/>
    </source>
</evidence>
<gene>
    <name evidence="4" type="ORF">AND_004535</name>
</gene>
<accession>W5JKA3</accession>
<proteinExistence type="inferred from homology"/>
<dbReference type="PROSITE" id="PS00636">
    <property type="entry name" value="DNAJ_1"/>
    <property type="match status" value="1"/>
</dbReference>
<dbReference type="InterPro" id="IPR018253">
    <property type="entry name" value="DnaJ_domain_CS"/>
</dbReference>
<reference evidence="4 6" key="1">
    <citation type="journal article" date="2010" name="BMC Genomics">
        <title>Combination of measures distinguishes pre-miRNAs from other stem-loops in the genome of the newly sequenced Anopheles darlingi.</title>
        <authorList>
            <person name="Mendes N.D."/>
            <person name="Freitas A.T."/>
            <person name="Vasconcelos A.T."/>
            <person name="Sagot M.F."/>
        </authorList>
    </citation>
    <scope>NUCLEOTIDE SEQUENCE</scope>
</reference>
<dbReference type="STRING" id="43151.W5JKA3"/>
<dbReference type="InterPro" id="IPR000863">
    <property type="entry name" value="Sulfotransferase_dom"/>
</dbReference>
<dbReference type="InterPro" id="IPR036005">
    <property type="entry name" value="Creatinase/aminopeptidase-like"/>
</dbReference>
<dbReference type="Gene3D" id="3.90.230.10">
    <property type="entry name" value="Creatinase/methionine aminopeptidase superfamily"/>
    <property type="match status" value="1"/>
</dbReference>
<dbReference type="VEuPathDB" id="VectorBase:ADAR2_009838"/>
<dbReference type="FunCoup" id="W5JKA3">
    <property type="interactions" value="20"/>
</dbReference>
<dbReference type="VEuPathDB" id="VectorBase:ADAR2_010964"/>
<sequence>MAESFPGISEHHVFASVDYYSRLNGANFLAYPPVVAGGSNATTIHYINNNQIVKAGDLILLDAGCEYHGYTSDITRTWPVNGSFTEPQLVLYEVLQQVQAELLDCLLHVGGDTLDRLFETMCTKIGKYLQEIKLIPASVSGVELSRAGYRFCPHHVSHYLGMDVHDTPLVSRSTRLLPGMVCTVEPDFYDILGVSPGCSPEELKKAYRKQALKFHPDKNPLEGDKFKKISLAYEVLSDPEKKSIYDEGGEAAIKNGGCGGATGFHSPMDIFDLFFNGGFAGRFPYDINYVEPKVNEQLLNDFHGERSGFVQVGKTRWFFPSRFKQFGASLHSFEARADDTWVVTYPRSGTTWTQEMVWLICNNLDFISANKIPLTQRFPFFEFHLFMHDEVKAEFLEENQHDQEKCKFIEKLSQPVHNELDKMNQPRFIKTHLPTSLLPPSIFKNNSKIIYVARNPSDVVVSYYHLNRLYRTQGYEGDFQKFYDYFEKDLTPWSPYWDHVKEGWAMKDKPNVLFMFYEDMKRNLPETIRRTAAFLNRTLSDEQVTLLCNHLDIKNFRHNKSVTCEELKHLGILKEGEQAFVRKGQVNGNTEELTDTIRHRIKEWSERNLIGSDLRFPDC</sequence>
<dbReference type="InterPro" id="IPR036869">
    <property type="entry name" value="J_dom_sf"/>
</dbReference>